<organism evidence="1">
    <name type="scientific">hydrothermal vent metagenome</name>
    <dbReference type="NCBI Taxonomy" id="652676"/>
    <lineage>
        <taxon>unclassified sequences</taxon>
        <taxon>metagenomes</taxon>
        <taxon>ecological metagenomes</taxon>
    </lineage>
</organism>
<accession>A0A1W1E914</accession>
<evidence type="ECO:0008006" key="2">
    <source>
        <dbReference type="Google" id="ProtNLM"/>
    </source>
</evidence>
<dbReference type="AlphaFoldDB" id="A0A1W1E914"/>
<dbReference type="Gene3D" id="3.10.20.30">
    <property type="match status" value="1"/>
</dbReference>
<gene>
    <name evidence="1" type="ORF">MNB_SV-4-762</name>
</gene>
<protein>
    <recommendedName>
        <fullName evidence="2">DUF5644 domain-containing protein</fullName>
    </recommendedName>
</protein>
<name>A0A1W1E914_9ZZZZ</name>
<dbReference type="Gene3D" id="3.40.50.11810">
    <property type="match status" value="1"/>
</dbReference>
<proteinExistence type="predicted"/>
<reference evidence="1" key="1">
    <citation type="submission" date="2016-10" db="EMBL/GenBank/DDBJ databases">
        <authorList>
            <person name="de Groot N.N."/>
        </authorList>
    </citation>
    <scope>NUCLEOTIDE SEQUENCE</scope>
</reference>
<sequence length="347" mass="39062">MQHTLNVRAFFFNAKTDYLPYYKHFSITLDADAKAMEILKNIKAKNENFAYPEEKLVFKINELVVTGDETIGEIVERFSNELQIDPVLSYRSNHCLVINDDDFMERFELLAPYASEEDKAYYESLYALHYASESSKFNHDYIGDAILLLAHKMITEGHSAKDAILEAISDPYDGLAACEYENNLFDTQDHTESLEALITMANLSPKSSLLEKISQKLSKDALATHSIDTLNGQGVAFYAAHTQTPTQEEVFKAIEAAVCRIVRFGRERRLCGRSLIGREENLAYLKAATTLLDALDSGAEVLIVADDADLEMFSKHYKAIEKRIGREIPLALLSFDTFKQLAARSAA</sequence>
<dbReference type="InterPro" id="IPR012675">
    <property type="entry name" value="Beta-grasp_dom_sf"/>
</dbReference>
<dbReference type="EMBL" id="FPIB01000015">
    <property type="protein sequence ID" value="SFV90408.1"/>
    <property type="molecule type" value="Genomic_DNA"/>
</dbReference>
<dbReference type="Gene3D" id="1.10.1060.20">
    <property type="match status" value="1"/>
</dbReference>
<evidence type="ECO:0000313" key="1">
    <source>
        <dbReference type="EMBL" id="SFV90408.1"/>
    </source>
</evidence>